<dbReference type="PANTHER" id="PTHR10963:SF55">
    <property type="entry name" value="GLYCOSIDE HYDROLASE FAMILY 16 PROTEIN"/>
    <property type="match status" value="1"/>
</dbReference>
<dbReference type="EMBL" id="JBAWKC010000002">
    <property type="protein sequence ID" value="MFH6768596.1"/>
    <property type="molecule type" value="Genomic_DNA"/>
</dbReference>
<dbReference type="InterPro" id="IPR026444">
    <property type="entry name" value="Secre_tail"/>
</dbReference>
<dbReference type="Gene3D" id="2.60.120.380">
    <property type="match status" value="1"/>
</dbReference>
<keyword evidence="2 3" id="KW-0732">Signal</keyword>
<dbReference type="PROSITE" id="PS51762">
    <property type="entry name" value="GH16_2"/>
    <property type="match status" value="1"/>
</dbReference>
<evidence type="ECO:0000256" key="2">
    <source>
        <dbReference type="ARBA" id="ARBA00022729"/>
    </source>
</evidence>
<accession>A0ABW7MP60</accession>
<feature type="chain" id="PRO_5047031641" evidence="3">
    <location>
        <begin position="19"/>
        <end position="516"/>
    </location>
</feature>
<dbReference type="Gene3D" id="2.60.120.200">
    <property type="match status" value="1"/>
</dbReference>
<dbReference type="Gene3D" id="2.60.120.260">
    <property type="entry name" value="Galactose-binding domain-like"/>
    <property type="match status" value="1"/>
</dbReference>
<feature type="signal peptide" evidence="3">
    <location>
        <begin position="1"/>
        <end position="18"/>
    </location>
</feature>
<protein>
    <submittedName>
        <fullName evidence="5">T9SS type A sorting domain-containing protein</fullName>
    </submittedName>
</protein>
<evidence type="ECO:0000313" key="5">
    <source>
        <dbReference type="EMBL" id="MFH6768596.1"/>
    </source>
</evidence>
<dbReference type="InterPro" id="IPR013320">
    <property type="entry name" value="ConA-like_dom_sf"/>
</dbReference>
<evidence type="ECO:0000259" key="4">
    <source>
        <dbReference type="PROSITE" id="PS51762"/>
    </source>
</evidence>
<organism evidence="5 6">
    <name type="scientific">Gaetbulibacter aquiaggeris</name>
    <dbReference type="NCBI Taxonomy" id="1735373"/>
    <lineage>
        <taxon>Bacteria</taxon>
        <taxon>Pseudomonadati</taxon>
        <taxon>Bacteroidota</taxon>
        <taxon>Flavobacteriia</taxon>
        <taxon>Flavobacteriales</taxon>
        <taxon>Flavobacteriaceae</taxon>
        <taxon>Gaetbulibacter</taxon>
    </lineage>
</organism>
<feature type="domain" description="GH16" evidence="4">
    <location>
        <begin position="166"/>
        <end position="433"/>
    </location>
</feature>
<dbReference type="CDD" id="cd00413">
    <property type="entry name" value="Glyco_hydrolase_16"/>
    <property type="match status" value="1"/>
</dbReference>
<reference evidence="5 6" key="1">
    <citation type="submission" date="2024-02" db="EMBL/GenBank/DDBJ databases">
        <title>A Gaetbulibacter species isolated from tidal flats and genomic insights of their niches.</title>
        <authorList>
            <person name="Ye Y."/>
        </authorList>
    </citation>
    <scope>NUCLEOTIDE SEQUENCE [LARGE SCALE GENOMIC DNA]</scope>
    <source>
        <strain evidence="5 6">KEM-8</strain>
    </source>
</reference>
<dbReference type="PANTHER" id="PTHR10963">
    <property type="entry name" value="GLYCOSYL HYDROLASE-RELATED"/>
    <property type="match status" value="1"/>
</dbReference>
<evidence type="ECO:0000256" key="1">
    <source>
        <dbReference type="ARBA" id="ARBA00006865"/>
    </source>
</evidence>
<proteinExistence type="inferred from homology"/>
<sequence>MKKGILLIWIINSCLSFAQNIIVNGNWEATGTMSGVPAPWMSINPTQVLVDDLTASTCGNINNGNGTIYQVFNVTPNETYNVVFDYRWFSGAGTYNMTVRVKDGITGGSDLGTLVLNSTPDTWYTGSFSFTAPTGVTTARIIFFKDAGNRPLRMDNVFIATQGSLSSFVDSNTPINAQPLGVAGNWDLDFSDEFNDVSINTSKWVVSVSSSARAARPNLGVTDWWWKPQNAFLNGTGDLVLRGTKVDNNTMYCGSVESKNLYEPTYGYLEARIKIAKTAKGNHTAFWLQGHNQGNVDNSAADGAEVDIFESAWNNNTTKAVVHFDGYGAFKKNHTIGFNTPNLHTGYHVFGLYWTATSMDIYYDGVKVVSTSASKPFPFTVDPNGYPLVPQVPEWLWLSVGASFADGDFQSQAVGTLSDALVDYVRVYKSSTTLGFERSGFDKKFILYPNPTKNRITIKSQESNYTLKVYDLNGRLIRSSKESKSATIDVSHFAKGLYVFKIISNQNVSNYQIVVN</sequence>
<gene>
    <name evidence="5" type="ORF">V8G56_07615</name>
</gene>
<dbReference type="Proteomes" id="UP001610104">
    <property type="component" value="Unassembled WGS sequence"/>
</dbReference>
<dbReference type="SUPFAM" id="SSF49899">
    <property type="entry name" value="Concanavalin A-like lectins/glucanases"/>
    <property type="match status" value="1"/>
</dbReference>
<dbReference type="InterPro" id="IPR000757">
    <property type="entry name" value="Beta-glucanase-like"/>
</dbReference>
<dbReference type="InterPro" id="IPR050546">
    <property type="entry name" value="Glycosyl_Hydrlase_16"/>
</dbReference>
<evidence type="ECO:0000313" key="6">
    <source>
        <dbReference type="Proteomes" id="UP001610104"/>
    </source>
</evidence>
<dbReference type="Pfam" id="PF00722">
    <property type="entry name" value="Glyco_hydro_16"/>
    <property type="match status" value="1"/>
</dbReference>
<evidence type="ECO:0000256" key="3">
    <source>
        <dbReference type="SAM" id="SignalP"/>
    </source>
</evidence>
<comment type="similarity">
    <text evidence="1">Belongs to the glycosyl hydrolase 16 family.</text>
</comment>
<keyword evidence="6" id="KW-1185">Reference proteome</keyword>
<name>A0ABW7MP60_9FLAO</name>
<dbReference type="RefSeq" id="WP_395437847.1">
    <property type="nucleotide sequence ID" value="NZ_JBAWKC010000002.1"/>
</dbReference>
<comment type="caution">
    <text evidence="5">The sequence shown here is derived from an EMBL/GenBank/DDBJ whole genome shotgun (WGS) entry which is preliminary data.</text>
</comment>
<dbReference type="Pfam" id="PF18962">
    <property type="entry name" value="Por_Secre_tail"/>
    <property type="match status" value="1"/>
</dbReference>
<dbReference type="NCBIfam" id="TIGR04183">
    <property type="entry name" value="Por_Secre_tail"/>
    <property type="match status" value="1"/>
</dbReference>